<dbReference type="EMBL" id="KU550061">
    <property type="protein sequence ID" value="ANA91984.1"/>
    <property type="molecule type" value="Genomic_DNA"/>
</dbReference>
<dbReference type="KEGG" id="vem:27912162"/>
<keyword evidence="1" id="KW-0812">Transmembrane</keyword>
<evidence type="ECO:0000313" key="2">
    <source>
        <dbReference type="EMBL" id="ANA91984.1"/>
    </source>
</evidence>
<sequence>MPQMMPMHWLLMMIILLTFFLMTNVLLYFFTWIFTPHMNISSKSSTIKWIWKW</sequence>
<dbReference type="GeneID" id="27912162"/>
<geneLocation type="mitochondrion" evidence="2"/>
<feature type="transmembrane region" description="Helical" evidence="1">
    <location>
        <begin position="9"/>
        <end position="34"/>
    </location>
</feature>
<accession>A0A160DR47</accession>
<dbReference type="AlphaFoldDB" id="A0A160DR47"/>
<gene>
    <name evidence="2" type="primary">atp8</name>
</gene>
<proteinExistence type="predicted"/>
<organism evidence="2">
    <name type="scientific">Vollenhovia emeryi</name>
    <name type="common">Ant</name>
    <dbReference type="NCBI Taxonomy" id="411798"/>
    <lineage>
        <taxon>Eukaryota</taxon>
        <taxon>Metazoa</taxon>
        <taxon>Ecdysozoa</taxon>
        <taxon>Arthropoda</taxon>
        <taxon>Hexapoda</taxon>
        <taxon>Insecta</taxon>
        <taxon>Pterygota</taxon>
        <taxon>Neoptera</taxon>
        <taxon>Endopterygota</taxon>
        <taxon>Hymenoptera</taxon>
        <taxon>Apocrita</taxon>
        <taxon>Aculeata</taxon>
        <taxon>Formicoidea</taxon>
        <taxon>Formicidae</taxon>
        <taxon>Myrmicinae</taxon>
        <taxon>Vollenhovia</taxon>
    </lineage>
</organism>
<reference evidence="2" key="1">
    <citation type="journal article" date="2016" name="Conserv Genet Resour">
        <title>Characterization of the complete mitochondrial genome of the myrmicine ant Vollenhovia emeryi (Insecta: Hymenoptera: Formicidae).</title>
        <authorList>
            <person name="Liu N."/>
            <person name="Duan X.-Y."/>
            <person name="Qian Z.-Q."/>
            <person name="Wang X.-Y."/>
            <person name="Li X.-L."/>
            <person name="Ding M.-Y."/>
        </authorList>
    </citation>
    <scope>NUCLEOTIDE SEQUENCE</scope>
</reference>
<keyword evidence="1" id="KW-1133">Transmembrane helix</keyword>
<evidence type="ECO:0000256" key="1">
    <source>
        <dbReference type="SAM" id="Phobius"/>
    </source>
</evidence>
<protein>
    <submittedName>
        <fullName evidence="2">ATP synthase F0 subunit 8</fullName>
    </submittedName>
</protein>
<keyword evidence="1" id="KW-0472">Membrane</keyword>
<name>A0A160DR47_VOLEM</name>
<dbReference type="RefSeq" id="YP_009253041.1">
    <property type="nucleotide sequence ID" value="NC_030176.1"/>
</dbReference>
<keyword evidence="2" id="KW-0496">Mitochondrion</keyword>
<dbReference type="CTD" id="4509"/>